<feature type="non-terminal residue" evidence="6">
    <location>
        <position position="1"/>
    </location>
</feature>
<dbReference type="PROSITE" id="PS00198">
    <property type="entry name" value="4FE4S_FER_1"/>
    <property type="match status" value="1"/>
</dbReference>
<feature type="domain" description="4Fe-4S ferredoxin-type" evidence="5">
    <location>
        <begin position="179"/>
        <end position="209"/>
    </location>
</feature>
<organism evidence="6">
    <name type="scientific">marine sediment metagenome</name>
    <dbReference type="NCBI Taxonomy" id="412755"/>
    <lineage>
        <taxon>unclassified sequences</taxon>
        <taxon>metagenomes</taxon>
        <taxon>ecological metagenomes</taxon>
    </lineage>
</organism>
<evidence type="ECO:0000256" key="1">
    <source>
        <dbReference type="ARBA" id="ARBA00001974"/>
    </source>
</evidence>
<proteinExistence type="predicted"/>
<dbReference type="Gene3D" id="3.30.70.2740">
    <property type="match status" value="1"/>
</dbReference>
<dbReference type="GO" id="GO:0004458">
    <property type="term" value="F:D-lactate dehydrogenase (cytochrome) activity"/>
    <property type="evidence" value="ECO:0007669"/>
    <property type="project" value="TreeGrafter"/>
</dbReference>
<dbReference type="PROSITE" id="PS51379">
    <property type="entry name" value="4FE4S_FER_2"/>
    <property type="match status" value="2"/>
</dbReference>
<dbReference type="InterPro" id="IPR004113">
    <property type="entry name" value="FAD-bd_oxidored_4_C"/>
</dbReference>
<keyword evidence="2" id="KW-0285">Flavoprotein</keyword>
<dbReference type="InterPro" id="IPR017896">
    <property type="entry name" value="4Fe4S_Fe-S-bd"/>
</dbReference>
<dbReference type="InterPro" id="IPR017900">
    <property type="entry name" value="4Fe4S_Fe_S_CS"/>
</dbReference>
<dbReference type="Pfam" id="PF02913">
    <property type="entry name" value="FAD-oxidase_C"/>
    <property type="match status" value="1"/>
</dbReference>
<dbReference type="FunFam" id="1.10.45.10:FF:000001">
    <property type="entry name" value="D-lactate dehydrogenase mitochondrial"/>
    <property type="match status" value="1"/>
</dbReference>
<dbReference type="InterPro" id="IPR016171">
    <property type="entry name" value="Vanillyl_alc_oxidase_C-sub2"/>
</dbReference>
<dbReference type="GO" id="GO:1903457">
    <property type="term" value="P:lactate catabolic process"/>
    <property type="evidence" value="ECO:0007669"/>
    <property type="project" value="TreeGrafter"/>
</dbReference>
<dbReference type="Pfam" id="PF13183">
    <property type="entry name" value="Fer4_8"/>
    <property type="match status" value="1"/>
</dbReference>
<dbReference type="InterPro" id="IPR016164">
    <property type="entry name" value="FAD-linked_Oxase-like_C"/>
</dbReference>
<comment type="caution">
    <text evidence="6">The sequence shown here is derived from an EMBL/GenBank/DDBJ whole genome shotgun (WGS) entry which is preliminary data.</text>
</comment>
<evidence type="ECO:0000256" key="2">
    <source>
        <dbReference type="ARBA" id="ARBA00022630"/>
    </source>
</evidence>
<evidence type="ECO:0000313" key="6">
    <source>
        <dbReference type="EMBL" id="GAG01815.1"/>
    </source>
</evidence>
<evidence type="ECO:0000259" key="5">
    <source>
        <dbReference type="PROSITE" id="PS51379"/>
    </source>
</evidence>
<comment type="cofactor">
    <cofactor evidence="1">
        <name>FAD</name>
        <dbReference type="ChEBI" id="CHEBI:57692"/>
    </cofactor>
</comment>
<keyword evidence="3" id="KW-0274">FAD</keyword>
<dbReference type="Gene3D" id="1.10.1060.10">
    <property type="entry name" value="Alpha-helical ferredoxin"/>
    <property type="match status" value="1"/>
</dbReference>
<gene>
    <name evidence="6" type="ORF">S01H1_39905</name>
</gene>
<feature type="domain" description="4Fe-4S ferredoxin-type" evidence="5">
    <location>
        <begin position="128"/>
        <end position="156"/>
    </location>
</feature>
<dbReference type="GO" id="GO:0050660">
    <property type="term" value="F:flavin adenine dinucleotide binding"/>
    <property type="evidence" value="ECO:0007669"/>
    <property type="project" value="InterPro"/>
</dbReference>
<evidence type="ECO:0000256" key="3">
    <source>
        <dbReference type="ARBA" id="ARBA00022827"/>
    </source>
</evidence>
<dbReference type="GO" id="GO:0051536">
    <property type="term" value="F:iron-sulfur cluster binding"/>
    <property type="evidence" value="ECO:0007669"/>
    <property type="project" value="InterPro"/>
</dbReference>
<name>X0U8D0_9ZZZZ</name>
<keyword evidence="4" id="KW-0560">Oxidoreductase</keyword>
<reference evidence="6" key="1">
    <citation type="journal article" date="2014" name="Front. Microbiol.">
        <title>High frequency of phylogenetically diverse reductive dehalogenase-homologous genes in deep subseafloor sedimentary metagenomes.</title>
        <authorList>
            <person name="Kawai M."/>
            <person name="Futagami T."/>
            <person name="Toyoda A."/>
            <person name="Takaki Y."/>
            <person name="Nishi S."/>
            <person name="Hori S."/>
            <person name="Arai W."/>
            <person name="Tsubouchi T."/>
            <person name="Morono Y."/>
            <person name="Uchiyama I."/>
            <person name="Ito T."/>
            <person name="Fujiyama A."/>
            <person name="Inagaki F."/>
            <person name="Takami H."/>
        </authorList>
    </citation>
    <scope>NUCLEOTIDE SEQUENCE</scope>
    <source>
        <strain evidence="6">Expedition CK06-06</strain>
    </source>
</reference>
<protein>
    <recommendedName>
        <fullName evidence="5">4Fe-4S ferredoxin-type domain-containing protein</fullName>
    </recommendedName>
</protein>
<dbReference type="AlphaFoldDB" id="X0U8D0"/>
<dbReference type="PANTHER" id="PTHR11748">
    <property type="entry name" value="D-LACTATE DEHYDROGENASE"/>
    <property type="match status" value="1"/>
</dbReference>
<sequence>VKKFEELPEKLNVPNIQITMVCHMEGNLHPTFVFNENDVKDREDFEKAIDYLYKEIVIPLGGSITGEHGIGKIKTPYLELEHGPDVVDLMHQIKKLFDPNMILNPGLGKGDIRPLKKSELLRKLKNQPGKLLDLNCMRCGFCITSCSSKIYYKSEAYSPRGRLSILNGLVHGDLTLKNSKLVNDIFHACTLCGVCLVKCPAGVRTHEIFEKAREILHEMR</sequence>
<dbReference type="PANTHER" id="PTHR11748:SF111">
    <property type="entry name" value="D-LACTATE DEHYDROGENASE, MITOCHONDRIAL-RELATED"/>
    <property type="match status" value="1"/>
</dbReference>
<evidence type="ECO:0000256" key="4">
    <source>
        <dbReference type="ARBA" id="ARBA00023002"/>
    </source>
</evidence>
<dbReference type="SUPFAM" id="SSF55103">
    <property type="entry name" value="FAD-linked oxidases, C-terminal domain"/>
    <property type="match status" value="1"/>
</dbReference>
<dbReference type="Gene3D" id="1.10.45.10">
    <property type="entry name" value="Vanillyl-alcohol Oxidase, Chain A, domain 4"/>
    <property type="match status" value="1"/>
</dbReference>
<dbReference type="EMBL" id="BARS01025230">
    <property type="protein sequence ID" value="GAG01815.1"/>
    <property type="molecule type" value="Genomic_DNA"/>
</dbReference>
<dbReference type="SUPFAM" id="SSF46548">
    <property type="entry name" value="alpha-helical ferredoxin"/>
    <property type="match status" value="1"/>
</dbReference>
<accession>X0U8D0</accession>
<dbReference type="InterPro" id="IPR009051">
    <property type="entry name" value="Helical_ferredxn"/>
</dbReference>
<dbReference type="GO" id="GO:0008720">
    <property type="term" value="F:D-lactate dehydrogenase (NAD+) activity"/>
    <property type="evidence" value="ECO:0007669"/>
    <property type="project" value="TreeGrafter"/>
</dbReference>